<dbReference type="Pfam" id="PF04351">
    <property type="entry name" value="PilP"/>
    <property type="match status" value="1"/>
</dbReference>
<organism evidence="1">
    <name type="scientific">Caldimicrobium thiodismutans</name>
    <dbReference type="NCBI Taxonomy" id="1653476"/>
    <lineage>
        <taxon>Bacteria</taxon>
        <taxon>Pseudomonadati</taxon>
        <taxon>Thermodesulfobacteriota</taxon>
        <taxon>Thermodesulfobacteria</taxon>
        <taxon>Thermodesulfobacteriales</taxon>
        <taxon>Thermodesulfobacteriaceae</taxon>
        <taxon>Caldimicrobium</taxon>
    </lineage>
</organism>
<protein>
    <recommendedName>
        <fullName evidence="2">Pilus assembly protein PilP</fullName>
    </recommendedName>
</protein>
<dbReference type="EMBL" id="DSZU01000028">
    <property type="protein sequence ID" value="HGV54827.1"/>
    <property type="molecule type" value="Genomic_DNA"/>
</dbReference>
<gene>
    <name evidence="1" type="ORF">ENT73_01885</name>
</gene>
<sequence length="153" mass="17763">MKKLLLTLVCLILFNSCQKEKEIKVEGPKPHTPLVKDVELEKWRESLKRESYTIDIAKTPNPFISPKTYNILAQKEETIPLELVGILDKNGQKMALLQDSTRRGYIVKRGDRLGHSYIKEIGNDYLIIEETVENIFGVKTKRLRKITLKKERL</sequence>
<reference evidence="1" key="1">
    <citation type="journal article" date="2020" name="mSystems">
        <title>Genome- and Community-Level Interaction Insights into Carbon Utilization and Element Cycling Functions of Hydrothermarchaeota in Hydrothermal Sediment.</title>
        <authorList>
            <person name="Zhou Z."/>
            <person name="Liu Y."/>
            <person name="Xu W."/>
            <person name="Pan J."/>
            <person name="Luo Z.H."/>
            <person name="Li M."/>
        </authorList>
    </citation>
    <scope>NUCLEOTIDE SEQUENCE [LARGE SCALE GENOMIC DNA]</scope>
    <source>
        <strain evidence="1">SpSt-605</strain>
    </source>
</reference>
<dbReference type="Gene3D" id="2.30.30.830">
    <property type="match status" value="1"/>
</dbReference>
<evidence type="ECO:0008006" key="2">
    <source>
        <dbReference type="Google" id="ProtNLM"/>
    </source>
</evidence>
<evidence type="ECO:0000313" key="1">
    <source>
        <dbReference type="EMBL" id="HGV54827.1"/>
    </source>
</evidence>
<dbReference type="InterPro" id="IPR007446">
    <property type="entry name" value="PilP"/>
</dbReference>
<comment type="caution">
    <text evidence="1">The sequence shown here is derived from an EMBL/GenBank/DDBJ whole genome shotgun (WGS) entry which is preliminary data.</text>
</comment>
<accession>A0A832LVN6</accession>
<name>A0A832LVN6_9BACT</name>
<dbReference type="AlphaFoldDB" id="A0A832LVN6"/>
<proteinExistence type="predicted"/>